<dbReference type="EMBL" id="GBRH01174611">
    <property type="protein sequence ID" value="JAE23285.1"/>
    <property type="molecule type" value="Transcribed_RNA"/>
</dbReference>
<sequence>MHLQWGPIQVRRSSSIARISCYT</sequence>
<reference evidence="1" key="2">
    <citation type="journal article" date="2015" name="Data Brief">
        <title>Shoot transcriptome of the giant reed, Arundo donax.</title>
        <authorList>
            <person name="Barrero R.A."/>
            <person name="Guerrero F.D."/>
            <person name="Moolhuijzen P."/>
            <person name="Goolsby J.A."/>
            <person name="Tidwell J."/>
            <person name="Bellgard S.E."/>
            <person name="Bellgard M.I."/>
        </authorList>
    </citation>
    <scope>NUCLEOTIDE SEQUENCE</scope>
    <source>
        <tissue evidence="1">Shoot tissue taken approximately 20 cm above the soil surface</tissue>
    </source>
</reference>
<dbReference type="AlphaFoldDB" id="A0A0A9GDW3"/>
<proteinExistence type="predicted"/>
<name>A0A0A9GDW3_ARUDO</name>
<organism evidence="1">
    <name type="scientific">Arundo donax</name>
    <name type="common">Giant reed</name>
    <name type="synonym">Donax arundinaceus</name>
    <dbReference type="NCBI Taxonomy" id="35708"/>
    <lineage>
        <taxon>Eukaryota</taxon>
        <taxon>Viridiplantae</taxon>
        <taxon>Streptophyta</taxon>
        <taxon>Embryophyta</taxon>
        <taxon>Tracheophyta</taxon>
        <taxon>Spermatophyta</taxon>
        <taxon>Magnoliopsida</taxon>
        <taxon>Liliopsida</taxon>
        <taxon>Poales</taxon>
        <taxon>Poaceae</taxon>
        <taxon>PACMAD clade</taxon>
        <taxon>Arundinoideae</taxon>
        <taxon>Arundineae</taxon>
        <taxon>Arundo</taxon>
    </lineage>
</organism>
<protein>
    <submittedName>
        <fullName evidence="1">Uncharacterized protein</fullName>
    </submittedName>
</protein>
<evidence type="ECO:0000313" key="1">
    <source>
        <dbReference type="EMBL" id="JAE23285.1"/>
    </source>
</evidence>
<reference evidence="1" key="1">
    <citation type="submission" date="2014-09" db="EMBL/GenBank/DDBJ databases">
        <authorList>
            <person name="Magalhaes I.L.F."/>
            <person name="Oliveira U."/>
            <person name="Santos F.R."/>
            <person name="Vidigal T.H.D.A."/>
            <person name="Brescovit A.D."/>
            <person name="Santos A.J."/>
        </authorList>
    </citation>
    <scope>NUCLEOTIDE SEQUENCE</scope>
    <source>
        <tissue evidence="1">Shoot tissue taken approximately 20 cm above the soil surface</tissue>
    </source>
</reference>
<accession>A0A0A9GDW3</accession>